<dbReference type="SMART" id="SM00507">
    <property type="entry name" value="HNHc"/>
    <property type="match status" value="1"/>
</dbReference>
<protein>
    <recommendedName>
        <fullName evidence="3">HNH nuclease domain-containing protein</fullName>
    </recommendedName>
</protein>
<feature type="compositionally biased region" description="Gly residues" evidence="2">
    <location>
        <begin position="168"/>
        <end position="191"/>
    </location>
</feature>
<accession>A0A917F8M1</accession>
<organism evidence="4 5">
    <name type="scientific">Ornithinimicrobium tianjinense</name>
    <dbReference type="NCBI Taxonomy" id="1195761"/>
    <lineage>
        <taxon>Bacteria</taxon>
        <taxon>Bacillati</taxon>
        <taxon>Actinomycetota</taxon>
        <taxon>Actinomycetes</taxon>
        <taxon>Micrococcales</taxon>
        <taxon>Ornithinimicrobiaceae</taxon>
        <taxon>Ornithinimicrobium</taxon>
    </lineage>
</organism>
<name>A0A917F8M1_9MICO</name>
<evidence type="ECO:0000313" key="4">
    <source>
        <dbReference type="EMBL" id="GGF56845.1"/>
    </source>
</evidence>
<evidence type="ECO:0000259" key="3">
    <source>
        <dbReference type="SMART" id="SM00507"/>
    </source>
</evidence>
<feature type="compositionally biased region" description="Gly residues" evidence="2">
    <location>
        <begin position="13"/>
        <end position="24"/>
    </location>
</feature>
<dbReference type="InterPro" id="IPR003870">
    <property type="entry name" value="DUF222"/>
</dbReference>
<feature type="compositionally biased region" description="Pro residues" evidence="2">
    <location>
        <begin position="197"/>
        <end position="206"/>
    </location>
</feature>
<dbReference type="CDD" id="cd00085">
    <property type="entry name" value="HNHc"/>
    <property type="match status" value="1"/>
</dbReference>
<sequence>MHEAVESESADAPGGGGNEVGGGEGRVRPSPQEMEAMGDEIARLAGQIAAATARFLRLLGEFEAVGGWGGPGIRSVAHWLSWRAGMSLRAAREHVRMARALRELPQTAAAFGAGELSFSKVRAITRVATPETEADLVALAKNAPAAHVERLVTGLRKVKRAKPRPGATGDGGGGPDPGGDPDPGGCGGPDPGGAAPEPDPAEPPPQSLQWRWDEENDQLVVWGRFGPADGRVLLAALTRAEVERVRTLEHEPEDDDRRGEDDDRRGKDDDRRSEAVDRTAPAPLQAGPALLALAQIGLTVQAAPEHAPAAEVIYLHQRVAGQEMVSADDGPVLDEGTGREVMCGARSRCVERGASGAVLSYGRGRRLFSGAQLRALHLRDRCCQTPGCQRTRFLHAHHVMFWSEGGGTDLDNAVLLCSACHRSVHLGRLRILALGGQRFRFVEGRTGAVLEEAPALFGQADQILADRTITARTVTGGWAGEPLDLSLATSQLIELWRTRASRPAAPWEPPRPWDDQGEGQVGGDGREEDLAA</sequence>
<dbReference type="Pfam" id="PF02720">
    <property type="entry name" value="DUF222"/>
    <property type="match status" value="1"/>
</dbReference>
<dbReference type="Proteomes" id="UP000605670">
    <property type="component" value="Unassembled WGS sequence"/>
</dbReference>
<dbReference type="Gene3D" id="1.10.30.50">
    <property type="match status" value="1"/>
</dbReference>
<feature type="region of interest" description="Disordered" evidence="2">
    <location>
        <begin position="502"/>
        <end position="532"/>
    </location>
</feature>
<gene>
    <name evidence="4" type="ORF">GCM10011366_25870</name>
</gene>
<evidence type="ECO:0000313" key="5">
    <source>
        <dbReference type="Proteomes" id="UP000605670"/>
    </source>
</evidence>
<feature type="domain" description="HNH nuclease" evidence="3">
    <location>
        <begin position="371"/>
        <end position="422"/>
    </location>
</feature>
<dbReference type="Pfam" id="PF01844">
    <property type="entry name" value="HNH"/>
    <property type="match status" value="1"/>
</dbReference>
<dbReference type="RefSeq" id="WP_188431412.1">
    <property type="nucleotide sequence ID" value="NZ_BAABKH010000014.1"/>
</dbReference>
<reference evidence="4" key="2">
    <citation type="submission" date="2020-09" db="EMBL/GenBank/DDBJ databases">
        <authorList>
            <person name="Sun Q."/>
            <person name="Zhou Y."/>
        </authorList>
    </citation>
    <scope>NUCLEOTIDE SEQUENCE</scope>
    <source>
        <strain evidence="4">CGMCC 1.12160</strain>
    </source>
</reference>
<dbReference type="InterPro" id="IPR002711">
    <property type="entry name" value="HNH"/>
</dbReference>
<reference evidence="4" key="1">
    <citation type="journal article" date="2014" name="Int. J. Syst. Evol. Microbiol.">
        <title>Complete genome sequence of Corynebacterium casei LMG S-19264T (=DSM 44701T), isolated from a smear-ripened cheese.</title>
        <authorList>
            <consortium name="US DOE Joint Genome Institute (JGI-PGF)"/>
            <person name="Walter F."/>
            <person name="Albersmeier A."/>
            <person name="Kalinowski J."/>
            <person name="Ruckert C."/>
        </authorList>
    </citation>
    <scope>NUCLEOTIDE SEQUENCE</scope>
    <source>
        <strain evidence="4">CGMCC 1.12160</strain>
    </source>
</reference>
<keyword evidence="5" id="KW-1185">Reference proteome</keyword>
<dbReference type="EMBL" id="BMEM01000004">
    <property type="protein sequence ID" value="GGF56845.1"/>
    <property type="molecule type" value="Genomic_DNA"/>
</dbReference>
<dbReference type="AlphaFoldDB" id="A0A917F8M1"/>
<dbReference type="GO" id="GO:0003676">
    <property type="term" value="F:nucleic acid binding"/>
    <property type="evidence" value="ECO:0007669"/>
    <property type="project" value="InterPro"/>
</dbReference>
<dbReference type="GO" id="GO:0008270">
    <property type="term" value="F:zinc ion binding"/>
    <property type="evidence" value="ECO:0007669"/>
    <property type="project" value="InterPro"/>
</dbReference>
<comment type="caution">
    <text evidence="4">The sequence shown here is derived from an EMBL/GenBank/DDBJ whole genome shotgun (WGS) entry which is preliminary data.</text>
</comment>
<evidence type="ECO:0000256" key="2">
    <source>
        <dbReference type="SAM" id="MobiDB-lite"/>
    </source>
</evidence>
<feature type="region of interest" description="Disordered" evidence="2">
    <location>
        <begin position="1"/>
        <end position="31"/>
    </location>
</feature>
<evidence type="ECO:0000256" key="1">
    <source>
        <dbReference type="ARBA" id="ARBA00023450"/>
    </source>
</evidence>
<feature type="compositionally biased region" description="Basic and acidic residues" evidence="2">
    <location>
        <begin position="247"/>
        <end position="277"/>
    </location>
</feature>
<dbReference type="InterPro" id="IPR003615">
    <property type="entry name" value="HNH_nuc"/>
</dbReference>
<proteinExistence type="inferred from homology"/>
<comment type="similarity">
    <text evidence="1">Belongs to the Rv1128c/1148c/1588c/1702c/1945/3466 family.</text>
</comment>
<feature type="region of interest" description="Disordered" evidence="2">
    <location>
        <begin position="247"/>
        <end position="283"/>
    </location>
</feature>
<feature type="region of interest" description="Disordered" evidence="2">
    <location>
        <begin position="154"/>
        <end position="208"/>
    </location>
</feature>
<dbReference type="GO" id="GO:0004519">
    <property type="term" value="F:endonuclease activity"/>
    <property type="evidence" value="ECO:0007669"/>
    <property type="project" value="InterPro"/>
</dbReference>